<feature type="compositionally biased region" description="Polar residues" evidence="1">
    <location>
        <begin position="41"/>
        <end position="57"/>
    </location>
</feature>
<dbReference type="Proteomes" id="UP000663852">
    <property type="component" value="Unassembled WGS sequence"/>
</dbReference>
<accession>A0A814U238</accession>
<feature type="region of interest" description="Disordered" evidence="1">
    <location>
        <begin position="191"/>
        <end position="210"/>
    </location>
</feature>
<feature type="region of interest" description="Disordered" evidence="1">
    <location>
        <begin position="135"/>
        <end position="171"/>
    </location>
</feature>
<organism evidence="2 3">
    <name type="scientific">Adineta ricciae</name>
    <name type="common">Rotifer</name>
    <dbReference type="NCBI Taxonomy" id="249248"/>
    <lineage>
        <taxon>Eukaryota</taxon>
        <taxon>Metazoa</taxon>
        <taxon>Spiralia</taxon>
        <taxon>Gnathifera</taxon>
        <taxon>Rotifera</taxon>
        <taxon>Eurotatoria</taxon>
        <taxon>Bdelloidea</taxon>
        <taxon>Adinetida</taxon>
        <taxon>Adinetidae</taxon>
        <taxon>Adineta</taxon>
    </lineage>
</organism>
<dbReference type="EMBL" id="CAJNOJ010000129">
    <property type="protein sequence ID" value="CAF1169069.1"/>
    <property type="molecule type" value="Genomic_DNA"/>
</dbReference>
<name>A0A814U238_ADIRI</name>
<proteinExistence type="predicted"/>
<comment type="caution">
    <text evidence="2">The sequence shown here is derived from an EMBL/GenBank/DDBJ whole genome shotgun (WGS) entry which is preliminary data.</text>
</comment>
<evidence type="ECO:0000313" key="2">
    <source>
        <dbReference type="EMBL" id="CAF1169069.1"/>
    </source>
</evidence>
<evidence type="ECO:0000313" key="3">
    <source>
        <dbReference type="Proteomes" id="UP000663852"/>
    </source>
</evidence>
<evidence type="ECO:0000256" key="1">
    <source>
        <dbReference type="SAM" id="MobiDB-lite"/>
    </source>
</evidence>
<protein>
    <submittedName>
        <fullName evidence="2">Uncharacterized protein</fullName>
    </submittedName>
</protein>
<feature type="compositionally biased region" description="Polar residues" evidence="1">
    <location>
        <begin position="191"/>
        <end position="203"/>
    </location>
</feature>
<feature type="region of interest" description="Disordered" evidence="1">
    <location>
        <begin position="34"/>
        <end position="59"/>
    </location>
</feature>
<feature type="compositionally biased region" description="Polar residues" evidence="1">
    <location>
        <begin position="139"/>
        <end position="168"/>
    </location>
</feature>
<sequence length="373" mass="42167">MLKLTNTHLSMDNRFSPVNAYSKSSFGDFRGVNGSGRAEVSSASKQQHIQRSNQTIDQQRRITYRSNDHSWNDNTNNTHVSNQTFRTDSLNKNKLSSSTRQFSNGTSQENVATSMPHLSTAPLAHHQSLREDLNHADSHVSSGTKSRLITRNQKTNINLEKTSGSNGFNLPARGNAYHSTRLDANIYPRQTTSKQRTHVSSKSSLHDPNGGDVHLNSILDENSYYLPQQVPVMNNPQHLNNSIFDISASRKPFLINKTTSLNTATNGNYNSARELHRSDTTVDKTTGARFTIRGTSASKQRKTSSMVMMANAPNERERSAQSYKSRDPNVSYAYTNVKKYIEENDLMTPEKEHSIRNWIVDVEKHRHEFQKLE</sequence>
<reference evidence="2" key="1">
    <citation type="submission" date="2021-02" db="EMBL/GenBank/DDBJ databases">
        <authorList>
            <person name="Nowell W R."/>
        </authorList>
    </citation>
    <scope>NUCLEOTIDE SEQUENCE</scope>
</reference>
<dbReference type="AlphaFoldDB" id="A0A814U238"/>
<gene>
    <name evidence="2" type="ORF">EDS130_LOCUS23585</name>
</gene>
<dbReference type="OrthoDB" id="10039581at2759"/>